<evidence type="ECO:0000256" key="1">
    <source>
        <dbReference type="ARBA" id="ARBA00001942"/>
    </source>
</evidence>
<dbReference type="Pfam" id="PF01568">
    <property type="entry name" value="Molydop_binding"/>
    <property type="match status" value="1"/>
</dbReference>
<dbReference type="InterPro" id="IPR006657">
    <property type="entry name" value="MoPterin_dinucl-bd_dom"/>
</dbReference>
<comment type="similarity">
    <text evidence="2">Belongs to the prokaryotic molybdopterin-containing oxidoreductase family.</text>
</comment>
<evidence type="ECO:0000256" key="4">
    <source>
        <dbReference type="ARBA" id="ARBA00022723"/>
    </source>
</evidence>
<keyword evidence="5" id="KW-0560">Oxidoreductase</keyword>
<feature type="domain" description="4Fe-4S Mo/W bis-MGD-type" evidence="8">
    <location>
        <begin position="7"/>
        <end position="62"/>
    </location>
</feature>
<keyword evidence="7" id="KW-0411">Iron-sulfur</keyword>
<dbReference type="InterPro" id="IPR037920">
    <property type="entry name" value="YoaE_C"/>
</dbReference>
<dbReference type="CDD" id="cd02786">
    <property type="entry name" value="MopB_CT_3"/>
    <property type="match status" value="1"/>
</dbReference>
<dbReference type="Pfam" id="PF04879">
    <property type="entry name" value="Molybdop_Fe4S4"/>
    <property type="match status" value="1"/>
</dbReference>
<dbReference type="SMART" id="SM00926">
    <property type="entry name" value="Molybdop_Fe4S4"/>
    <property type="match status" value="1"/>
</dbReference>
<dbReference type="InterPro" id="IPR050612">
    <property type="entry name" value="Prok_Mopterin_Oxidored"/>
</dbReference>
<proteinExistence type="inferred from homology"/>
<dbReference type="Gene3D" id="3.30.2070.10">
    <property type="entry name" value="Formate dehydrogenase/DMSO reductase"/>
    <property type="match status" value="1"/>
</dbReference>
<gene>
    <name evidence="9" type="ORF">MSZNOR_2273</name>
</gene>
<evidence type="ECO:0000256" key="7">
    <source>
        <dbReference type="ARBA" id="ARBA00023014"/>
    </source>
</evidence>
<dbReference type="RefSeq" id="WP_317964006.1">
    <property type="nucleotide sequence ID" value="NZ_OX458333.1"/>
</dbReference>
<keyword evidence="10" id="KW-1185">Reference proteome</keyword>
<dbReference type="SUPFAM" id="SSF53706">
    <property type="entry name" value="Formate dehydrogenase/DMSO reductase, domains 1-3"/>
    <property type="match status" value="1"/>
</dbReference>
<protein>
    <submittedName>
        <fullName evidence="9">Anaerobic selenocysteine-containing dehydrogenase</fullName>
    </submittedName>
</protein>
<dbReference type="SUPFAM" id="SSF50692">
    <property type="entry name" value="ADC-like"/>
    <property type="match status" value="1"/>
</dbReference>
<dbReference type="Gene3D" id="2.40.40.20">
    <property type="match status" value="1"/>
</dbReference>
<evidence type="ECO:0000256" key="5">
    <source>
        <dbReference type="ARBA" id="ARBA00023002"/>
    </source>
</evidence>
<dbReference type="Pfam" id="PF00384">
    <property type="entry name" value="Molybdopterin"/>
    <property type="match status" value="1"/>
</dbReference>
<evidence type="ECO:0000313" key="9">
    <source>
        <dbReference type="EMBL" id="CAI8837870.1"/>
    </source>
</evidence>
<dbReference type="InterPro" id="IPR006656">
    <property type="entry name" value="Mopterin_OxRdtase"/>
</dbReference>
<evidence type="ECO:0000256" key="3">
    <source>
        <dbReference type="ARBA" id="ARBA00022505"/>
    </source>
</evidence>
<reference evidence="9 10" key="1">
    <citation type="submission" date="2023-03" db="EMBL/GenBank/DDBJ databases">
        <authorList>
            <person name="Pearce D."/>
        </authorList>
    </citation>
    <scope>NUCLEOTIDE SEQUENCE [LARGE SCALE GENOMIC DNA]</scope>
    <source>
        <strain evidence="9">Msz</strain>
    </source>
</reference>
<dbReference type="EMBL" id="OX458333">
    <property type="protein sequence ID" value="CAI8837870.1"/>
    <property type="molecule type" value="Genomic_DNA"/>
</dbReference>
<comment type="cofactor">
    <cofactor evidence="1">
        <name>Mo-bis(molybdopterin guanine dinucleotide)</name>
        <dbReference type="ChEBI" id="CHEBI:60539"/>
    </cofactor>
</comment>
<evidence type="ECO:0000256" key="2">
    <source>
        <dbReference type="ARBA" id="ARBA00010312"/>
    </source>
</evidence>
<dbReference type="Gene3D" id="3.40.228.10">
    <property type="entry name" value="Dimethylsulfoxide Reductase, domain 2"/>
    <property type="match status" value="1"/>
</dbReference>
<keyword evidence="4" id="KW-0479">Metal-binding</keyword>
<sequence>MAATSEKRTVFGACPHDCPDTCAMLYEVENERLVNVRGNPHHPFTRGGLCTKLKDFHDHHYNPERVLYPLRRTGPKGSRRFERISWDEALDEIKTRWTAIIDEYGAEAILPYNYLGNQGTLQGLTVGDAFFNKLGASVLEKTFCASGSSTAWLLTVGPTGGVDPESFAQSKYIVIWACNSVSTNLHHWHIVHEAQKNGAKVVVIDAYKSRTAKQADWHLAPKPGTDGALAMAMIHQIIADDLLDHDYIARYTVGFEELKERAARYTPEYAAEITGISADDIRRLSREYATTQPTAIRIGVALERHHGGGQTIRAVCCLPALTGAWRHVGGGLLQMPVWEFPIRWDRVCRPEWIKPGTRVINVLKLGDVLTGRMPLAPPVKSLMVYNANPVSQAPESNKIVEGLKREDLFTVVSEHFITDTAAYADIVLPATMAGEMDDIMWSWGHLYLTLNRKAVPAPGEAVPNTELFRRLAKAMGFDDEQFTRSDREMIEHYVDWNAPQLRGIDLAYLERRGYAHIRGGKPETSAPHTEGNFPTPSGKCEFKASGAAQGNFVGAVFRQMYEGGQGAEPIDDLPDYVPCRERPESDPERAKRFPLNILTPKSHGFLNSCYANEEHKIRAQGEQFVLINPADAEPRGIREGDSVKVFNDRGEFEADARVTEDTPPGVVVATLGYWRSRNRGDGSVNVISSAAYCNFGHAPTFSDNLVEVRRSTEPA</sequence>
<organism evidence="9 10">
    <name type="scientific">Methylocaldum szegediense</name>
    <dbReference type="NCBI Taxonomy" id="73780"/>
    <lineage>
        <taxon>Bacteria</taxon>
        <taxon>Pseudomonadati</taxon>
        <taxon>Pseudomonadota</taxon>
        <taxon>Gammaproteobacteria</taxon>
        <taxon>Methylococcales</taxon>
        <taxon>Methylococcaceae</taxon>
        <taxon>Methylocaldum</taxon>
    </lineage>
</organism>
<dbReference type="CDD" id="cd02766">
    <property type="entry name" value="MopB_3"/>
    <property type="match status" value="1"/>
</dbReference>
<dbReference type="PANTHER" id="PTHR43742:SF6">
    <property type="entry name" value="OXIDOREDUCTASE YYAE-RELATED"/>
    <property type="match status" value="1"/>
</dbReference>
<keyword evidence="3" id="KW-0500">Molybdenum</keyword>
<dbReference type="Proteomes" id="UP001162030">
    <property type="component" value="Chromosome"/>
</dbReference>
<name>A0ABN8X2N8_9GAMM</name>
<evidence type="ECO:0000259" key="8">
    <source>
        <dbReference type="SMART" id="SM00926"/>
    </source>
</evidence>
<dbReference type="PANTHER" id="PTHR43742">
    <property type="entry name" value="TRIMETHYLAMINE-N-OXIDE REDUCTASE"/>
    <property type="match status" value="1"/>
</dbReference>
<dbReference type="InterPro" id="IPR006655">
    <property type="entry name" value="Mopterin_OxRdtase_prok_CS"/>
</dbReference>
<evidence type="ECO:0000313" key="10">
    <source>
        <dbReference type="Proteomes" id="UP001162030"/>
    </source>
</evidence>
<evidence type="ECO:0000256" key="6">
    <source>
        <dbReference type="ARBA" id="ARBA00023004"/>
    </source>
</evidence>
<accession>A0ABN8X2N8</accession>
<dbReference type="InterPro" id="IPR006963">
    <property type="entry name" value="Mopterin_OxRdtase_4Fe-4S_dom"/>
</dbReference>
<dbReference type="InterPro" id="IPR009010">
    <property type="entry name" value="Asp_de-COase-like_dom_sf"/>
</dbReference>
<dbReference type="Gene3D" id="2.20.25.90">
    <property type="entry name" value="ADC-like domains"/>
    <property type="match status" value="1"/>
</dbReference>
<dbReference type="Gene3D" id="3.40.50.740">
    <property type="match status" value="1"/>
</dbReference>
<keyword evidence="6" id="KW-0408">Iron</keyword>
<dbReference type="PROSITE" id="PS00932">
    <property type="entry name" value="MOLYBDOPTERIN_PROK_3"/>
    <property type="match status" value="1"/>
</dbReference>